<proteinExistence type="predicted"/>
<evidence type="ECO:0000256" key="1">
    <source>
        <dbReference type="SAM" id="MobiDB-lite"/>
    </source>
</evidence>
<dbReference type="Pfam" id="PF05133">
    <property type="entry name" value="SPP1_portal"/>
    <property type="match status" value="1"/>
</dbReference>
<dbReference type="NCBIfam" id="TIGR01538">
    <property type="entry name" value="portal_SPP1"/>
    <property type="match status" value="1"/>
</dbReference>
<protein>
    <submittedName>
        <fullName evidence="2">Phage portal protein</fullName>
    </submittedName>
</protein>
<comment type="caution">
    <text evidence="2">The sequence shown here is derived from an EMBL/GenBank/DDBJ whole genome shotgun (WGS) entry which is preliminary data.</text>
</comment>
<dbReference type="EMBL" id="JBHUMY010000004">
    <property type="protein sequence ID" value="MFD2659457.1"/>
    <property type="molecule type" value="Genomic_DNA"/>
</dbReference>
<name>A0ABW5QSY1_9BACL</name>
<sequence length="466" mass="52759">MAIIRDRDLVADWNDMPASVLRKCIAEHQQSIPRLNELERYYLGKHPILNRTMDSDTGLPNHRLVANHAKYITDIVVGYMVGDPVKYSGGNIEPVLEVYDKIDIVSHDTELAKDLSMYGVGLELYYMSSDESPYPKATVIDPRQLFLVVDDTIEYRPIFGVHYYPRKDGDGNIVKWSVNVYTENMVLYYEVKNISSEAYELIDVREHFFGGVPVVEFWNNEEQQGDFEQQLSLIDAYNTLQSDRVNDKAQFVDAILKIVGASLGDTEDEYSKTIQMLKKYKVLELPPNADADAGWLTKALNEADTEVLRNAIKSDIHEFSMVPDLTDENFASNVSGVAMRYKLFGLDTLSKTKDRYFIQGLRERLKLFANVLRVKGKAVNVDDVEITMTHELPADDVEKANVVVQLKDLVSDETLLSQISFVKDPAEELKRVAKQRKEAAKQQQQAFGMPMDGGSEGSVTDDEAAE</sequence>
<dbReference type="InterPro" id="IPR006428">
    <property type="entry name" value="Portal_SPP1-type"/>
</dbReference>
<dbReference type="InterPro" id="IPR021145">
    <property type="entry name" value="Portal_protein_SPP1_Gp6-like"/>
</dbReference>
<dbReference type="RefSeq" id="WP_379270151.1">
    <property type="nucleotide sequence ID" value="NZ_JBHUGT010000020.1"/>
</dbReference>
<evidence type="ECO:0000313" key="2">
    <source>
        <dbReference type="EMBL" id="MFD2659457.1"/>
    </source>
</evidence>
<feature type="region of interest" description="Disordered" evidence="1">
    <location>
        <begin position="433"/>
        <end position="466"/>
    </location>
</feature>
<evidence type="ECO:0000313" key="3">
    <source>
        <dbReference type="Proteomes" id="UP001597493"/>
    </source>
</evidence>
<dbReference type="Proteomes" id="UP001597493">
    <property type="component" value="Unassembled WGS sequence"/>
</dbReference>
<reference evidence="3" key="1">
    <citation type="journal article" date="2019" name="Int. J. Syst. Evol. Microbiol.">
        <title>The Global Catalogue of Microorganisms (GCM) 10K type strain sequencing project: providing services to taxonomists for standard genome sequencing and annotation.</title>
        <authorList>
            <consortium name="The Broad Institute Genomics Platform"/>
            <consortium name="The Broad Institute Genome Sequencing Center for Infectious Disease"/>
            <person name="Wu L."/>
            <person name="Ma J."/>
        </authorList>
    </citation>
    <scope>NUCLEOTIDE SEQUENCE [LARGE SCALE GENOMIC DNA]</scope>
    <source>
        <strain evidence="3">TISTR 1827</strain>
    </source>
</reference>
<keyword evidence="3" id="KW-1185">Reference proteome</keyword>
<organism evidence="2 3">
    <name type="scientific">Paenibacillus thailandensis</name>
    <dbReference type="NCBI Taxonomy" id="393250"/>
    <lineage>
        <taxon>Bacteria</taxon>
        <taxon>Bacillati</taxon>
        <taxon>Bacillota</taxon>
        <taxon>Bacilli</taxon>
        <taxon>Bacillales</taxon>
        <taxon>Paenibacillaceae</taxon>
        <taxon>Paenibacillus</taxon>
    </lineage>
</organism>
<gene>
    <name evidence="2" type="ORF">ACFSW5_04160</name>
</gene>
<accession>A0ABW5QSY1</accession>